<reference evidence="1" key="1">
    <citation type="submission" date="2020-09" db="EMBL/GenBank/DDBJ databases">
        <title>Genome-Enabled Discovery of Anthraquinone Biosynthesis in Senna tora.</title>
        <authorList>
            <person name="Kang S.-H."/>
            <person name="Pandey R.P."/>
            <person name="Lee C.-M."/>
            <person name="Sim J.-S."/>
            <person name="Jeong J.-T."/>
            <person name="Choi B.-S."/>
            <person name="Jung M."/>
            <person name="Ginzburg D."/>
            <person name="Zhao K."/>
            <person name="Won S.Y."/>
            <person name="Oh T.-J."/>
            <person name="Yu Y."/>
            <person name="Kim N.-H."/>
            <person name="Lee O.R."/>
            <person name="Lee T.-H."/>
            <person name="Bashyal P."/>
            <person name="Kim T.-S."/>
            <person name="Lee W.-H."/>
            <person name="Kawkins C."/>
            <person name="Kim C.-K."/>
            <person name="Kim J.S."/>
            <person name="Ahn B.O."/>
            <person name="Rhee S.Y."/>
            <person name="Sohng J.K."/>
        </authorList>
    </citation>
    <scope>NUCLEOTIDE SEQUENCE</scope>
    <source>
        <tissue evidence="1">Leaf</tissue>
    </source>
</reference>
<comment type="caution">
    <text evidence="1">The sequence shown here is derived from an EMBL/GenBank/DDBJ whole genome shotgun (WGS) entry which is preliminary data.</text>
</comment>
<dbReference type="AlphaFoldDB" id="A0A834TDQ9"/>
<keyword evidence="2" id="KW-1185">Reference proteome</keyword>
<evidence type="ECO:0000313" key="2">
    <source>
        <dbReference type="Proteomes" id="UP000634136"/>
    </source>
</evidence>
<dbReference type="EMBL" id="JAAIUW010000009">
    <property type="protein sequence ID" value="KAF7815309.1"/>
    <property type="molecule type" value="Genomic_DNA"/>
</dbReference>
<sequence length="28" mass="3074">MIGGEQGHQRWNHGGPVVMLSIVALVRM</sequence>
<accession>A0A834TDQ9</accession>
<evidence type="ECO:0000313" key="1">
    <source>
        <dbReference type="EMBL" id="KAF7815309.1"/>
    </source>
</evidence>
<proteinExistence type="predicted"/>
<dbReference type="Proteomes" id="UP000634136">
    <property type="component" value="Unassembled WGS sequence"/>
</dbReference>
<name>A0A834TDQ9_9FABA</name>
<organism evidence="1 2">
    <name type="scientific">Senna tora</name>
    <dbReference type="NCBI Taxonomy" id="362788"/>
    <lineage>
        <taxon>Eukaryota</taxon>
        <taxon>Viridiplantae</taxon>
        <taxon>Streptophyta</taxon>
        <taxon>Embryophyta</taxon>
        <taxon>Tracheophyta</taxon>
        <taxon>Spermatophyta</taxon>
        <taxon>Magnoliopsida</taxon>
        <taxon>eudicotyledons</taxon>
        <taxon>Gunneridae</taxon>
        <taxon>Pentapetalae</taxon>
        <taxon>rosids</taxon>
        <taxon>fabids</taxon>
        <taxon>Fabales</taxon>
        <taxon>Fabaceae</taxon>
        <taxon>Caesalpinioideae</taxon>
        <taxon>Cassia clade</taxon>
        <taxon>Senna</taxon>
    </lineage>
</organism>
<gene>
    <name evidence="1" type="ORF">G2W53_029278</name>
</gene>
<protein>
    <submittedName>
        <fullName evidence="1">Uncharacterized protein</fullName>
    </submittedName>
</protein>